<keyword evidence="3" id="KW-1185">Reference proteome</keyword>
<evidence type="ECO:0000259" key="1">
    <source>
        <dbReference type="Pfam" id="PF20508"/>
    </source>
</evidence>
<organism evidence="2 3">
    <name type="scientific">Mucilaginibacter xinganensis</name>
    <dbReference type="NCBI Taxonomy" id="1234841"/>
    <lineage>
        <taxon>Bacteria</taxon>
        <taxon>Pseudomonadati</taxon>
        <taxon>Bacteroidota</taxon>
        <taxon>Sphingobacteriia</taxon>
        <taxon>Sphingobacteriales</taxon>
        <taxon>Sphingobacteriaceae</taxon>
        <taxon>Mucilaginibacter</taxon>
    </lineage>
</organism>
<accession>A0A223NUE7</accession>
<dbReference type="Proteomes" id="UP000215002">
    <property type="component" value="Chromosome"/>
</dbReference>
<dbReference type="EMBL" id="CP022743">
    <property type="protein sequence ID" value="ASU33380.1"/>
    <property type="molecule type" value="Genomic_DNA"/>
</dbReference>
<dbReference type="InterPro" id="IPR046621">
    <property type="entry name" value="DUF6734"/>
</dbReference>
<protein>
    <recommendedName>
        <fullName evidence="1">DUF6734 domain-containing protein</fullName>
    </recommendedName>
</protein>
<dbReference type="Pfam" id="PF20508">
    <property type="entry name" value="DUF6734"/>
    <property type="match status" value="1"/>
</dbReference>
<gene>
    <name evidence="2" type="ORF">MuYL_1482</name>
</gene>
<evidence type="ECO:0000313" key="2">
    <source>
        <dbReference type="EMBL" id="ASU33380.1"/>
    </source>
</evidence>
<dbReference type="RefSeq" id="WP_094569847.1">
    <property type="nucleotide sequence ID" value="NZ_CP022743.1"/>
</dbReference>
<sequence>MDSTIKIIQTLYLPGNGADPLKNSLGFLSPEFNWMGWALSCLQLKQYYPQVELYTNSAGYDVLINRLKLPYDAVHLVLNDLDFPAHLWAYPKLYTYSLQNGPFLHVDGDAFFWEKLDDTTLQRPLIAQNMETNDSYYQSILKHLLNLGLVFPAAITDSLNNGKKLAAYNAGIIGGNDIDFFKKYAEEAFGFVTANYEKLQLLKIPEINMIYEQVLFHCLAEQNKIAVTCYLPDEVTDMTYPGFADFMNVAGDIKYIHLMGEFKRNVDCCFMLASRLRHDYPGYYYRVIDECKKAGFTLYLTCYNNEINGNSAAWLRLYEHEKKQYANVEYLFRNNRLQYAKFKRNKFLKIANSDSGIVSYHVPLSYRMEFKQVEADQLDGILIDLMRIGRTFAELLNFITECFDEGDTTQGRADISKLLSLKLRAGLYGNLYEVCL</sequence>
<feature type="domain" description="DUF6734" evidence="1">
    <location>
        <begin position="6"/>
        <end position="289"/>
    </location>
</feature>
<dbReference type="AlphaFoldDB" id="A0A223NUE7"/>
<dbReference type="OrthoDB" id="771064at2"/>
<reference evidence="2 3" key="1">
    <citation type="submission" date="2017-08" db="EMBL/GenBank/DDBJ databases">
        <title>Complete genome sequence of Mucilaginibacter sp. strain BJC16-A31.</title>
        <authorList>
            <consortium name="Henan University of Science and Technology"/>
            <person name="You X."/>
        </authorList>
    </citation>
    <scope>NUCLEOTIDE SEQUENCE [LARGE SCALE GENOMIC DNA]</scope>
    <source>
        <strain evidence="2 3">BJC16-A31</strain>
    </source>
</reference>
<name>A0A223NUE7_9SPHI</name>
<evidence type="ECO:0000313" key="3">
    <source>
        <dbReference type="Proteomes" id="UP000215002"/>
    </source>
</evidence>
<dbReference type="KEGG" id="muc:MuYL_1482"/>
<proteinExistence type="predicted"/>